<keyword evidence="5" id="KW-0238">DNA-binding</keyword>
<evidence type="ECO:0000256" key="5">
    <source>
        <dbReference type="ARBA" id="ARBA00023125"/>
    </source>
</evidence>
<name>A0ABV7DNM4_9HYPH</name>
<dbReference type="PANTHER" id="PTHR42957:SF1">
    <property type="entry name" value="HELICASE MJ1565-RELATED"/>
    <property type="match status" value="1"/>
</dbReference>
<sequence>MSAPTLLGHVGAVAGATINVRQFEGTASGIAIIGGRSYRIGQVGSFVRIPQGYHDLYGIISDVGATATPETLVDSGARGDRWIKVQLVGEVLEATFERGISQYPAINDQVHLVVEEDLARIYGTADTGQVTIGRLSGAESIPVRIDLDKLVTRHSAVLGSTGAGKSTTVTSLLRSLSVGQGDHSSFPNARVLLMDIHGEYGRALGEVAKVFRVNPLENEERLYVPYWALDLDDLLTFLLGKTEEKALTAIQDRILREKTAVLAQMNYPGVDANSLTAGSPLPFSLKSLWLHLIDPEIKTWVENTQQNSAQTAPGDAETLTAPTYPLPGQGNTSPFANKTNVLSIRRQLEQLRSRLLDRQYDFMLHPGPWEPSLDGVTQSDLPQLLESWLGHDRPITVLDLSGVPSSILMRLIGGILNIIYEALFWSREMPEGGRARPLLVVMEEAHRYLGRDDANLARDAVQRIVKEGRKFGLGAMIVSQRPSEIDETILSQCGTFFSLRLSNSSDRSKVQAALPDSLSGIVDSLPVLRTGEAVITGEAAKLPVRCRITLPEEGKRPTSEDPHVAQNWSKERSNENYVNVTAAWRSQNPRWKEE</sequence>
<keyword evidence="1" id="KW-0547">Nucleotide-binding</keyword>
<evidence type="ECO:0000313" key="10">
    <source>
        <dbReference type="EMBL" id="MFC3076146.1"/>
    </source>
</evidence>
<reference evidence="11" key="1">
    <citation type="journal article" date="2019" name="Int. J. Syst. Evol. Microbiol.">
        <title>The Global Catalogue of Microorganisms (GCM) 10K type strain sequencing project: providing services to taxonomists for standard genome sequencing and annotation.</title>
        <authorList>
            <consortium name="The Broad Institute Genomics Platform"/>
            <consortium name="The Broad Institute Genome Sequencing Center for Infectious Disease"/>
            <person name="Wu L."/>
            <person name="Ma J."/>
        </authorList>
    </citation>
    <scope>NUCLEOTIDE SEQUENCE [LARGE SCALE GENOMIC DNA]</scope>
    <source>
        <strain evidence="11">KCTC 52677</strain>
    </source>
</reference>
<accession>A0ABV7DNM4</accession>
<dbReference type="Proteomes" id="UP001595377">
    <property type="component" value="Unassembled WGS sequence"/>
</dbReference>
<dbReference type="SUPFAM" id="SSF52540">
    <property type="entry name" value="P-loop containing nucleoside triphosphate hydrolases"/>
    <property type="match status" value="1"/>
</dbReference>
<feature type="domain" description="Helicase HerA central" evidence="8">
    <location>
        <begin position="131"/>
        <end position="416"/>
    </location>
</feature>
<evidence type="ECO:0000256" key="4">
    <source>
        <dbReference type="ARBA" id="ARBA00022840"/>
    </source>
</evidence>
<dbReference type="GO" id="GO:0005524">
    <property type="term" value="F:ATP binding"/>
    <property type="evidence" value="ECO:0007669"/>
    <property type="project" value="UniProtKB-KW"/>
</dbReference>
<gene>
    <name evidence="10" type="ORF">ACFOHH_23740</name>
</gene>
<dbReference type="Pfam" id="PF05872">
    <property type="entry name" value="HerA_C"/>
    <property type="match status" value="1"/>
</dbReference>
<protein>
    <submittedName>
        <fullName evidence="10">ATP-binding protein</fullName>
    </submittedName>
</protein>
<evidence type="ECO:0000259" key="8">
    <source>
        <dbReference type="Pfam" id="PF01935"/>
    </source>
</evidence>
<evidence type="ECO:0000259" key="9">
    <source>
        <dbReference type="Pfam" id="PF05872"/>
    </source>
</evidence>
<feature type="region of interest" description="Disordered" evidence="7">
    <location>
        <begin position="305"/>
        <end position="335"/>
    </location>
</feature>
<keyword evidence="6" id="KW-0413">Isomerase</keyword>
<evidence type="ECO:0000256" key="3">
    <source>
        <dbReference type="ARBA" id="ARBA00022806"/>
    </source>
</evidence>
<dbReference type="InterPro" id="IPR002789">
    <property type="entry name" value="HerA_central"/>
</dbReference>
<dbReference type="InterPro" id="IPR033186">
    <property type="entry name" value="HerA_C"/>
</dbReference>
<dbReference type="CDD" id="cd01127">
    <property type="entry name" value="TrwB_TraG_TraD_VirD4"/>
    <property type="match status" value="1"/>
</dbReference>
<feature type="region of interest" description="Disordered" evidence="7">
    <location>
        <begin position="552"/>
        <end position="572"/>
    </location>
</feature>
<organism evidence="10 11">
    <name type="scientific">Shinella pollutisoli</name>
    <dbReference type="NCBI Taxonomy" id="2250594"/>
    <lineage>
        <taxon>Bacteria</taxon>
        <taxon>Pseudomonadati</taxon>
        <taxon>Pseudomonadota</taxon>
        <taxon>Alphaproteobacteria</taxon>
        <taxon>Hyphomicrobiales</taxon>
        <taxon>Rhizobiaceae</taxon>
        <taxon>Shinella</taxon>
    </lineage>
</organism>
<keyword evidence="4 10" id="KW-0067">ATP-binding</keyword>
<dbReference type="InterPro" id="IPR027417">
    <property type="entry name" value="P-loop_NTPase"/>
</dbReference>
<feature type="domain" description="Helicase HerA-like C-terminal" evidence="9">
    <location>
        <begin position="428"/>
        <end position="536"/>
    </location>
</feature>
<dbReference type="RefSeq" id="WP_257317933.1">
    <property type="nucleotide sequence ID" value="NZ_JANFDG010000036.1"/>
</dbReference>
<dbReference type="PANTHER" id="PTHR42957">
    <property type="entry name" value="HELICASE MJ1565-RELATED"/>
    <property type="match status" value="1"/>
</dbReference>
<evidence type="ECO:0000256" key="1">
    <source>
        <dbReference type="ARBA" id="ARBA00022741"/>
    </source>
</evidence>
<keyword evidence="2" id="KW-0378">Hydrolase</keyword>
<dbReference type="EMBL" id="JBHRSP010000049">
    <property type="protein sequence ID" value="MFC3076146.1"/>
    <property type="molecule type" value="Genomic_DNA"/>
</dbReference>
<dbReference type="Pfam" id="PF01935">
    <property type="entry name" value="DUF87"/>
    <property type="match status" value="1"/>
</dbReference>
<dbReference type="Gene3D" id="3.40.50.300">
    <property type="entry name" value="P-loop containing nucleotide triphosphate hydrolases"/>
    <property type="match status" value="2"/>
</dbReference>
<keyword evidence="11" id="KW-1185">Reference proteome</keyword>
<proteinExistence type="predicted"/>
<comment type="caution">
    <text evidence="10">The sequence shown here is derived from an EMBL/GenBank/DDBJ whole genome shotgun (WGS) entry which is preliminary data.</text>
</comment>
<evidence type="ECO:0000256" key="2">
    <source>
        <dbReference type="ARBA" id="ARBA00022801"/>
    </source>
</evidence>
<keyword evidence="3" id="KW-0347">Helicase</keyword>
<dbReference type="InterPro" id="IPR008571">
    <property type="entry name" value="HerA-like"/>
</dbReference>
<evidence type="ECO:0000313" key="11">
    <source>
        <dbReference type="Proteomes" id="UP001595377"/>
    </source>
</evidence>
<evidence type="ECO:0000256" key="6">
    <source>
        <dbReference type="ARBA" id="ARBA00023235"/>
    </source>
</evidence>
<evidence type="ECO:0000256" key="7">
    <source>
        <dbReference type="SAM" id="MobiDB-lite"/>
    </source>
</evidence>